<feature type="coiled-coil region" evidence="7">
    <location>
        <begin position="530"/>
        <end position="589"/>
    </location>
</feature>
<evidence type="ECO:0000256" key="7">
    <source>
        <dbReference type="SAM" id="Coils"/>
    </source>
</evidence>
<evidence type="ECO:0000256" key="5">
    <source>
        <dbReference type="ARBA" id="ARBA00023054"/>
    </source>
</evidence>
<protein>
    <recommendedName>
        <fullName evidence="6">Autophagy-related protein 11</fullName>
    </recommendedName>
</protein>
<evidence type="ECO:0000313" key="11">
    <source>
        <dbReference type="EMBL" id="RPD61342.1"/>
    </source>
</evidence>
<evidence type="ECO:0000256" key="4">
    <source>
        <dbReference type="ARBA" id="ARBA00023006"/>
    </source>
</evidence>
<feature type="compositionally biased region" description="Pro residues" evidence="8">
    <location>
        <begin position="1156"/>
        <end position="1168"/>
    </location>
</feature>
<dbReference type="GO" id="GO:0019901">
    <property type="term" value="F:protein kinase binding"/>
    <property type="evidence" value="ECO:0007669"/>
    <property type="project" value="TreeGrafter"/>
</dbReference>
<feature type="compositionally biased region" description="Pro residues" evidence="8">
    <location>
        <begin position="1175"/>
        <end position="1187"/>
    </location>
</feature>
<comment type="similarity">
    <text evidence="1 6">Belongs to the ATG11 family.</text>
</comment>
<evidence type="ECO:0000256" key="6">
    <source>
        <dbReference type="RuleBase" id="RU367075"/>
    </source>
</evidence>
<feature type="compositionally biased region" description="Low complexity" evidence="8">
    <location>
        <begin position="1209"/>
        <end position="1222"/>
    </location>
</feature>
<dbReference type="PANTHER" id="PTHR13222:SF1">
    <property type="entry name" value="RB1-INDUCIBLE COILED-COIL PROTEIN 1"/>
    <property type="match status" value="1"/>
</dbReference>
<dbReference type="GO" id="GO:0034727">
    <property type="term" value="P:piecemeal microautophagy of the nucleus"/>
    <property type="evidence" value="ECO:0007669"/>
    <property type="project" value="TreeGrafter"/>
</dbReference>
<dbReference type="EMBL" id="ML122262">
    <property type="protein sequence ID" value="RPD61342.1"/>
    <property type="molecule type" value="Genomic_DNA"/>
</dbReference>
<dbReference type="GO" id="GO:0061709">
    <property type="term" value="P:reticulophagy"/>
    <property type="evidence" value="ECO:0007669"/>
    <property type="project" value="TreeGrafter"/>
</dbReference>
<feature type="compositionally biased region" description="Low complexity" evidence="8">
    <location>
        <begin position="1253"/>
        <end position="1264"/>
    </location>
</feature>
<dbReference type="Pfam" id="PF10377">
    <property type="entry name" value="ATG11"/>
    <property type="match status" value="1"/>
</dbReference>
<dbReference type="GO" id="GO:0034517">
    <property type="term" value="P:ribophagy"/>
    <property type="evidence" value="ECO:0007669"/>
    <property type="project" value="TreeGrafter"/>
</dbReference>
<feature type="domain" description="Autophagy protein ATG17-like" evidence="9">
    <location>
        <begin position="110"/>
        <end position="425"/>
    </location>
</feature>
<keyword evidence="12" id="KW-1185">Reference proteome</keyword>
<comment type="subcellular location">
    <subcellularLocation>
        <location evidence="6">Preautophagosomal structure membrane</location>
        <topology evidence="6">Peripheral membrane protein</topology>
    </subcellularLocation>
    <subcellularLocation>
        <location evidence="6">Vacuole membrane</location>
        <topology evidence="6">Peripheral membrane protein</topology>
    </subcellularLocation>
    <text evidence="6">During pexophagy, accumulates in the vacuolar membrane region, where the peroxisomes contact the vacuole.</text>
</comment>
<evidence type="ECO:0000256" key="1">
    <source>
        <dbReference type="ARBA" id="ARBA00009729"/>
    </source>
</evidence>
<dbReference type="GO" id="GO:0000045">
    <property type="term" value="P:autophagosome assembly"/>
    <property type="evidence" value="ECO:0007669"/>
    <property type="project" value="UniProtKB-UniRule"/>
</dbReference>
<dbReference type="Pfam" id="PF04108">
    <property type="entry name" value="ATG17_like"/>
    <property type="match status" value="1"/>
</dbReference>
<feature type="region of interest" description="Disordered" evidence="8">
    <location>
        <begin position="1249"/>
        <end position="1300"/>
    </location>
</feature>
<keyword evidence="5 7" id="KW-0175">Coiled coil</keyword>
<feature type="compositionally biased region" description="Polar residues" evidence="8">
    <location>
        <begin position="1094"/>
        <end position="1104"/>
    </location>
</feature>
<dbReference type="GO" id="GO:0000422">
    <property type="term" value="P:autophagy of mitochondrion"/>
    <property type="evidence" value="ECO:0007669"/>
    <property type="project" value="TreeGrafter"/>
</dbReference>
<name>A0A5C2SC10_9APHY</name>
<dbReference type="GO" id="GO:0034045">
    <property type="term" value="C:phagophore assembly site membrane"/>
    <property type="evidence" value="ECO:0007669"/>
    <property type="project" value="UniProtKB-SubCell"/>
</dbReference>
<dbReference type="GO" id="GO:0060090">
    <property type="term" value="F:molecular adaptor activity"/>
    <property type="evidence" value="ECO:0007669"/>
    <property type="project" value="TreeGrafter"/>
</dbReference>
<reference evidence="11" key="1">
    <citation type="journal article" date="2018" name="Genome Biol. Evol.">
        <title>Genomics and development of Lentinus tigrinus, a white-rot wood-decaying mushroom with dimorphic fruiting bodies.</title>
        <authorList>
            <person name="Wu B."/>
            <person name="Xu Z."/>
            <person name="Knudson A."/>
            <person name="Carlson A."/>
            <person name="Chen N."/>
            <person name="Kovaka S."/>
            <person name="LaButti K."/>
            <person name="Lipzen A."/>
            <person name="Pennachio C."/>
            <person name="Riley R."/>
            <person name="Schakwitz W."/>
            <person name="Umezawa K."/>
            <person name="Ohm R.A."/>
            <person name="Grigoriev I.V."/>
            <person name="Nagy L.G."/>
            <person name="Gibbons J."/>
            <person name="Hibbett D."/>
        </authorList>
    </citation>
    <scope>NUCLEOTIDE SEQUENCE [LARGE SCALE GENOMIC DNA]</scope>
    <source>
        <strain evidence="11">ALCF2SS1-6</strain>
    </source>
</reference>
<dbReference type="InterPro" id="IPR045326">
    <property type="entry name" value="ATG17-like_dom"/>
</dbReference>
<feature type="compositionally biased region" description="Polar residues" evidence="8">
    <location>
        <begin position="1189"/>
        <end position="1199"/>
    </location>
</feature>
<keyword evidence="6" id="KW-0472">Membrane</keyword>
<evidence type="ECO:0000256" key="3">
    <source>
        <dbReference type="ARBA" id="ARBA00022927"/>
    </source>
</evidence>
<keyword evidence="3 6" id="KW-0653">Protein transport</keyword>
<organism evidence="11 12">
    <name type="scientific">Lentinus tigrinus ALCF2SS1-6</name>
    <dbReference type="NCBI Taxonomy" id="1328759"/>
    <lineage>
        <taxon>Eukaryota</taxon>
        <taxon>Fungi</taxon>
        <taxon>Dikarya</taxon>
        <taxon>Basidiomycota</taxon>
        <taxon>Agaricomycotina</taxon>
        <taxon>Agaricomycetes</taxon>
        <taxon>Polyporales</taxon>
        <taxon>Polyporaceae</taxon>
        <taxon>Lentinus</taxon>
    </lineage>
</organism>
<feature type="coiled-coil region" evidence="7">
    <location>
        <begin position="661"/>
        <end position="708"/>
    </location>
</feature>
<evidence type="ECO:0000313" key="12">
    <source>
        <dbReference type="Proteomes" id="UP000313359"/>
    </source>
</evidence>
<evidence type="ECO:0000256" key="8">
    <source>
        <dbReference type="SAM" id="MobiDB-lite"/>
    </source>
</evidence>
<keyword evidence="2 6" id="KW-0813">Transport</keyword>
<accession>A0A5C2SC10</accession>
<dbReference type="InterPro" id="IPR019460">
    <property type="entry name" value="Atg11_C"/>
</dbReference>
<feature type="domain" description="Autophagy-related protein 11 C-terminal" evidence="10">
    <location>
        <begin position="916"/>
        <end position="1023"/>
    </location>
</feature>
<dbReference type="GO" id="GO:1903599">
    <property type="term" value="P:positive regulation of autophagy of mitochondrion"/>
    <property type="evidence" value="ECO:0007669"/>
    <property type="project" value="UniProtKB-UniRule"/>
</dbReference>
<gene>
    <name evidence="11" type="ORF">L227DRAFT_546266</name>
</gene>
<comment type="subunit">
    <text evidence="6">Homodimer.</text>
</comment>
<dbReference type="OrthoDB" id="447953at2759"/>
<dbReference type="GO" id="GO:0005774">
    <property type="term" value="C:vacuolar membrane"/>
    <property type="evidence" value="ECO:0007669"/>
    <property type="project" value="UniProtKB-SubCell"/>
</dbReference>
<feature type="region of interest" description="Disordered" evidence="8">
    <location>
        <begin position="1028"/>
        <end position="1237"/>
    </location>
</feature>
<dbReference type="GO" id="GO:1990316">
    <property type="term" value="C:Atg1/ULK1 kinase complex"/>
    <property type="evidence" value="ECO:0007669"/>
    <property type="project" value="TreeGrafter"/>
</dbReference>
<feature type="coiled-coil region" evidence="7">
    <location>
        <begin position="742"/>
        <end position="804"/>
    </location>
</feature>
<feature type="compositionally biased region" description="Low complexity" evidence="8">
    <location>
        <begin position="1050"/>
        <end position="1064"/>
    </location>
</feature>
<dbReference type="Proteomes" id="UP000313359">
    <property type="component" value="Unassembled WGS sequence"/>
</dbReference>
<feature type="compositionally biased region" description="Polar residues" evidence="8">
    <location>
        <begin position="1390"/>
        <end position="1403"/>
    </location>
</feature>
<comment type="function">
    <text evidence="6">Involved in cytoplasm to vacuole transport (Cvt), pexophagy, mitophagy and nucleophagy. Recruits mitochondria for their selective degradation via autophagy (mitophagy) during starvation. Works as scaffold proteins that recruit ATG proteins to the pre-autophagosome (PAS), the site of vesicle/autophagosome formation. Required for the Cvt vesicles completion.</text>
</comment>
<dbReference type="PANTHER" id="PTHR13222">
    <property type="entry name" value="RB1-INDUCIBLE COILED-COIL"/>
    <property type="match status" value="1"/>
</dbReference>
<dbReference type="STRING" id="1328759.A0A5C2SC10"/>
<evidence type="ECO:0000256" key="2">
    <source>
        <dbReference type="ARBA" id="ARBA00022448"/>
    </source>
</evidence>
<keyword evidence="6" id="KW-0926">Vacuole</keyword>
<dbReference type="InterPro" id="IPR040040">
    <property type="entry name" value="ATG11"/>
</dbReference>
<keyword evidence="4 6" id="KW-0072">Autophagy</keyword>
<proteinExistence type="inferred from homology"/>
<evidence type="ECO:0000259" key="9">
    <source>
        <dbReference type="Pfam" id="PF04108"/>
    </source>
</evidence>
<sequence length="1403" mass="153364">MIQLCRAEDGVIVQLDISLWDLERLDSLEQYIYEKTGVSPDAVWAYLSDGRPLKNDNVRELAGLEDQTIYVFNKTYLSSDPDEVIHHLHCDPELQPPVEDAIASTPPFRISQLASSYVQTALTHVEYINRTLTSLHYQQRAIQISSSALDHHILATSDTYEGLAAIAERELDRQAKLLAGLDADLEIASRVKVHKEFLSVSVRRAMEAGDKGRTLGDYVSKVKMQQVAASCVKTHEELRSRFDGVRETVERLSRGSDEVRHAVSNNSSIDDGESCGRRTQELWERISSLNSTIDRPGLAPEKALQEFRQLDDDLRLEVERITEIKNAYTEQCIHAIRRISELNTDLVTLPSAMTSLQTSFRAKTSFSHIARLHSMLYAYGATVVEIVRRKEFARFFYQRAQSILEVMAKLSSNERKRRQAYRNEVQGELPFEVKGLDDSVPNIDFSPSGSNDSSYTLERVDIDDFLRVLDDLEHFAKESHDSVAEASVQEARSKLDRLIGKTDTLESGFDRIAERSLLSTSRLLSHRRRATEDEQAYAELQLQLQDLQQQRVAEEAASKQSRSAMEAEIDQLRDSLQVSETARGQLERDLHAARAQLESEAISRRILEERNTEMSKEADTKRETLASALAEATEQTRSAEVVRQQLTQVKAEYEAMKSLEARNAEKVATLLEEQAKTLKRLEEARARGEDLEAQIQAARAESDDVKRALVESGKEKDRLLRAQASEHDRLLRDHIAEADGDRAVLEHQFSELRAALDDAERQLKDARAQAEMANADAVGLREELQRVEHELRDARRDERAVREDLRAGRASQADFEHRLEQSERLVAQMLDVALAFRDAHVKALSNVQSMVTHPGNRASAAANLADSTLSHSRHAIVAHSGEPAPIDPSDPVAALDALRAFDHDHFLESIGKAGSTIRKWQKQCKDYRERAKGKISFRNFTKGDLALFLPTRNSISKPWAAFNVSFPHYFLQATGHLAEQLKTREWIVARITSITERVVDAKDPNTNPYGLGDGVKYYMLEVEDWTQPSYPSKRRESSKKIQTVEPPLEPAAQLLPATETGTIPTGPPEPEVEESFSATRPPTSHLFPRARAASSPTAGPSSLSRLLAQAGPSEVPASSSLGLVSADGGNDISRARAASPPKDDSPRASRSVSPTAPLPPLALAPSPPQSHSQSPPSPKPRPIPGPPTASGSQPVNVNSHVPPLPSPLRPGSRASRGSTSSRFPAARIPFGGVPSAATTKAMPTTAISEPAISTLSTTPSSATGSGSGSGSSDTVAIGMGMPGALSSSNIPSPEGSPTMGVASLLAQSHRRRTTSYHLPTARNSTVGLLAPTASASPSSPLATGTGAGAGIGATASSRLASLASSWGVSFGRRKRAELAEGEGGGRAPGTSSPIPESPTQGSD</sequence>
<dbReference type="GO" id="GO:0015031">
    <property type="term" value="P:protein transport"/>
    <property type="evidence" value="ECO:0007669"/>
    <property type="project" value="UniProtKB-KW"/>
</dbReference>
<feature type="region of interest" description="Disordered" evidence="8">
    <location>
        <begin position="1370"/>
        <end position="1403"/>
    </location>
</feature>
<evidence type="ECO:0000259" key="10">
    <source>
        <dbReference type="Pfam" id="PF10377"/>
    </source>
</evidence>